<evidence type="ECO:0000256" key="1">
    <source>
        <dbReference type="SAM" id="MobiDB-lite"/>
    </source>
</evidence>
<feature type="region of interest" description="Disordered" evidence="1">
    <location>
        <begin position="129"/>
        <end position="148"/>
    </location>
</feature>
<evidence type="ECO:0000313" key="3">
    <source>
        <dbReference type="EnsemblPlants" id="PNT71294"/>
    </source>
</evidence>
<reference evidence="2" key="2">
    <citation type="submission" date="2017-06" db="EMBL/GenBank/DDBJ databases">
        <title>WGS assembly of Brachypodium distachyon.</title>
        <authorList>
            <consortium name="The International Brachypodium Initiative"/>
            <person name="Lucas S."/>
            <person name="Harmon-Smith M."/>
            <person name="Lail K."/>
            <person name="Tice H."/>
            <person name="Grimwood J."/>
            <person name="Bruce D."/>
            <person name="Barry K."/>
            <person name="Shu S."/>
            <person name="Lindquist E."/>
            <person name="Wang M."/>
            <person name="Pitluck S."/>
            <person name="Vogel J.P."/>
            <person name="Garvin D.F."/>
            <person name="Mockler T.C."/>
            <person name="Schmutz J."/>
            <person name="Rokhsar D."/>
            <person name="Bevan M.W."/>
        </authorList>
    </citation>
    <scope>NUCLEOTIDE SEQUENCE</scope>
    <source>
        <strain evidence="2">Bd21</strain>
    </source>
</reference>
<organism evidence="2">
    <name type="scientific">Brachypodium distachyon</name>
    <name type="common">Purple false brome</name>
    <name type="synonym">Trachynia distachya</name>
    <dbReference type="NCBI Taxonomy" id="15368"/>
    <lineage>
        <taxon>Eukaryota</taxon>
        <taxon>Viridiplantae</taxon>
        <taxon>Streptophyta</taxon>
        <taxon>Embryophyta</taxon>
        <taxon>Tracheophyta</taxon>
        <taxon>Spermatophyta</taxon>
        <taxon>Magnoliopsida</taxon>
        <taxon>Liliopsida</taxon>
        <taxon>Poales</taxon>
        <taxon>Poaceae</taxon>
        <taxon>BOP clade</taxon>
        <taxon>Pooideae</taxon>
        <taxon>Stipodae</taxon>
        <taxon>Brachypodieae</taxon>
        <taxon>Brachypodium</taxon>
    </lineage>
</organism>
<dbReference type="EMBL" id="CM000881">
    <property type="protein sequence ID" value="PNT71294.1"/>
    <property type="molecule type" value="Genomic_DNA"/>
</dbReference>
<evidence type="ECO:0000313" key="4">
    <source>
        <dbReference type="Proteomes" id="UP000008810"/>
    </source>
</evidence>
<dbReference type="Proteomes" id="UP000008810">
    <property type="component" value="Chromosome 2"/>
</dbReference>
<sequence length="179" mass="19444">MFVISIHTHTYHKSNVKTSSLISKKINPHMSRNQALGQGRGGLTVPPRSQKICAVKKGRNHQEPKLLFCRAWRNNQTNRKSSWRNLRLAAQRLLLFGRFFCSTVPAPSDGSALCSALPSSSPLAAIASRTSRRRSCSDPMAAGGGARRTRRIPTMSRRRRPAAACGLVGRVGARVGGGG</sequence>
<gene>
    <name evidence="2" type="ORF">BRADI_2g25879v3</name>
</gene>
<proteinExistence type="predicted"/>
<name>A0A2K2DAI7_BRADI</name>
<dbReference type="AlphaFoldDB" id="A0A2K2DAI7"/>
<protein>
    <submittedName>
        <fullName evidence="2 3">Uncharacterized protein</fullName>
    </submittedName>
</protein>
<reference evidence="3" key="3">
    <citation type="submission" date="2018-08" db="UniProtKB">
        <authorList>
            <consortium name="EnsemblPlants"/>
        </authorList>
    </citation>
    <scope>IDENTIFICATION</scope>
    <source>
        <strain evidence="3">cv. Bd21</strain>
    </source>
</reference>
<keyword evidence="4" id="KW-1185">Reference proteome</keyword>
<dbReference type="InParanoid" id="A0A2K2DAI7"/>
<accession>A0A2K2DAI7</accession>
<dbReference type="EnsemblPlants" id="PNT71294">
    <property type="protein sequence ID" value="PNT71294"/>
    <property type="gene ID" value="BRADI_2g25879v3"/>
</dbReference>
<dbReference type="Gramene" id="PNT71294">
    <property type="protein sequence ID" value="PNT71294"/>
    <property type="gene ID" value="BRADI_2g25879v3"/>
</dbReference>
<reference evidence="2 3" key="1">
    <citation type="journal article" date="2010" name="Nature">
        <title>Genome sequencing and analysis of the model grass Brachypodium distachyon.</title>
        <authorList>
            <consortium name="International Brachypodium Initiative"/>
        </authorList>
    </citation>
    <scope>NUCLEOTIDE SEQUENCE [LARGE SCALE GENOMIC DNA]</scope>
    <source>
        <strain evidence="2 3">Bd21</strain>
    </source>
</reference>
<evidence type="ECO:0000313" key="2">
    <source>
        <dbReference type="EMBL" id="PNT71294.1"/>
    </source>
</evidence>